<proteinExistence type="inferred from homology"/>
<dbReference type="PANTHER" id="PTHR32234">
    <property type="entry name" value="THIOL:DISULFIDE INTERCHANGE PROTEIN DSBD"/>
    <property type="match status" value="1"/>
</dbReference>
<dbReference type="AlphaFoldDB" id="A0A2G9CDQ6"/>
<dbReference type="NCBIfam" id="NF001419">
    <property type="entry name" value="PRK00293.1"/>
    <property type="match status" value="1"/>
</dbReference>
<evidence type="ECO:0000256" key="3">
    <source>
        <dbReference type="ARBA" id="ARBA00022448"/>
    </source>
</evidence>
<dbReference type="GO" id="GO:0009055">
    <property type="term" value="F:electron transfer activity"/>
    <property type="evidence" value="ECO:0007669"/>
    <property type="project" value="UniProtKB-UniRule"/>
</dbReference>
<dbReference type="Pfam" id="PF02683">
    <property type="entry name" value="DsbD_TM"/>
    <property type="match status" value="1"/>
</dbReference>
<comment type="function">
    <text evidence="18">Required to facilitate the formation of correct disulfide bonds in some periplasmic proteins and for the assembly of the periplasmic c-type cytochromes. Acts by transferring electrons from cytoplasmic thioredoxin to the periplasm. This transfer involves a cascade of disulfide bond formation and reduction steps.</text>
</comment>
<organism evidence="20 21">
    <name type="scientific">Roseateles chitinivorans</name>
    <dbReference type="NCBI Taxonomy" id="2917965"/>
    <lineage>
        <taxon>Bacteria</taxon>
        <taxon>Pseudomonadati</taxon>
        <taxon>Pseudomonadota</taxon>
        <taxon>Betaproteobacteria</taxon>
        <taxon>Burkholderiales</taxon>
        <taxon>Sphaerotilaceae</taxon>
        <taxon>Roseateles</taxon>
    </lineage>
</organism>
<dbReference type="PROSITE" id="PS00194">
    <property type="entry name" value="THIOREDOXIN_1"/>
    <property type="match status" value="1"/>
</dbReference>
<keyword evidence="7 18" id="KW-0732">Signal</keyword>
<keyword evidence="11 18" id="KW-0560">Oxidoreductase</keyword>
<name>A0A2G9CDQ6_9BURK</name>
<feature type="transmembrane region" description="Helical" evidence="18">
    <location>
        <begin position="412"/>
        <end position="430"/>
    </location>
</feature>
<feature type="transmembrane region" description="Helical" evidence="18">
    <location>
        <begin position="292"/>
        <end position="312"/>
    </location>
</feature>
<dbReference type="InterPro" id="IPR036929">
    <property type="entry name" value="DsbDN_sf"/>
</dbReference>
<protein>
    <recommendedName>
        <fullName evidence="18">Thiol:disulfide interchange protein DsbD</fullName>
        <ecNumber evidence="18">1.8.1.8</ecNumber>
    </recommendedName>
    <alternativeName>
        <fullName evidence="18">Protein-disulfide reductase</fullName>
        <shortName evidence="18">Disulfide reductase</shortName>
    </alternativeName>
</protein>
<dbReference type="GO" id="GO:0045454">
    <property type="term" value="P:cell redox homeostasis"/>
    <property type="evidence" value="ECO:0007669"/>
    <property type="project" value="TreeGrafter"/>
</dbReference>
<dbReference type="PANTHER" id="PTHR32234:SF0">
    <property type="entry name" value="THIOL:DISULFIDE INTERCHANGE PROTEIN DSBD"/>
    <property type="match status" value="1"/>
</dbReference>
<feature type="chain" id="PRO_5013977384" description="Thiol:disulfide interchange protein DsbD" evidence="18">
    <location>
        <begin position="32"/>
        <end position="633"/>
    </location>
</feature>
<dbReference type="Gene3D" id="2.60.40.1250">
    <property type="entry name" value="Thiol:disulfide interchange protein DsbD, N-terminal domain"/>
    <property type="match status" value="1"/>
</dbReference>
<dbReference type="InterPro" id="IPR003834">
    <property type="entry name" value="Cyt_c_assmbl_TM_dom"/>
</dbReference>
<feature type="transmembrane region" description="Helical" evidence="18">
    <location>
        <begin position="371"/>
        <end position="400"/>
    </location>
</feature>
<keyword evidence="13 18" id="KW-0472">Membrane</keyword>
<feature type="signal peptide" evidence="18">
    <location>
        <begin position="1"/>
        <end position="31"/>
    </location>
</feature>
<dbReference type="Gene3D" id="3.40.30.10">
    <property type="entry name" value="Glutaredoxin"/>
    <property type="match status" value="1"/>
</dbReference>
<comment type="catalytic activity">
    <reaction evidence="16 18">
        <text>[protein]-dithiol + NAD(+) = [protein]-disulfide + NADH + H(+)</text>
        <dbReference type="Rhea" id="RHEA:18749"/>
        <dbReference type="Rhea" id="RHEA-COMP:10593"/>
        <dbReference type="Rhea" id="RHEA-COMP:10594"/>
        <dbReference type="ChEBI" id="CHEBI:15378"/>
        <dbReference type="ChEBI" id="CHEBI:29950"/>
        <dbReference type="ChEBI" id="CHEBI:50058"/>
        <dbReference type="ChEBI" id="CHEBI:57540"/>
        <dbReference type="ChEBI" id="CHEBI:57945"/>
        <dbReference type="EC" id="1.8.1.8"/>
    </reaction>
</comment>
<feature type="transmembrane region" description="Helical" evidence="18">
    <location>
        <begin position="212"/>
        <end position="244"/>
    </location>
</feature>
<feature type="transmembrane region" description="Helical" evidence="18">
    <location>
        <begin position="436"/>
        <end position="456"/>
    </location>
</feature>
<keyword evidence="8 18" id="KW-0201">Cytochrome c-type biogenesis</keyword>
<evidence type="ECO:0000256" key="16">
    <source>
        <dbReference type="ARBA" id="ARBA00047388"/>
    </source>
</evidence>
<keyword evidence="4 18" id="KW-1003">Cell membrane</keyword>
<dbReference type="Pfam" id="PF13899">
    <property type="entry name" value="Thioredoxin_7"/>
    <property type="match status" value="1"/>
</dbReference>
<feature type="disulfide bond" description="Redox-active" evidence="18">
    <location>
        <begin position="129"/>
        <end position="135"/>
    </location>
</feature>
<dbReference type="SUPFAM" id="SSF52833">
    <property type="entry name" value="Thioredoxin-like"/>
    <property type="match status" value="1"/>
</dbReference>
<dbReference type="Proteomes" id="UP000231501">
    <property type="component" value="Unassembled WGS sequence"/>
</dbReference>
<dbReference type="EC" id="1.8.1.8" evidence="18"/>
<evidence type="ECO:0000256" key="2">
    <source>
        <dbReference type="ARBA" id="ARBA00007241"/>
    </source>
</evidence>
<dbReference type="InterPro" id="IPR028250">
    <property type="entry name" value="DsbDN"/>
</dbReference>
<comment type="subcellular location">
    <subcellularLocation>
        <location evidence="1 18">Cell inner membrane</location>
        <topology evidence="1 18">Multi-pass membrane protein</topology>
    </subcellularLocation>
</comment>
<evidence type="ECO:0000256" key="12">
    <source>
        <dbReference type="ARBA" id="ARBA00023027"/>
    </source>
</evidence>
<evidence type="ECO:0000256" key="8">
    <source>
        <dbReference type="ARBA" id="ARBA00022748"/>
    </source>
</evidence>
<dbReference type="OrthoDB" id="9811036at2"/>
<evidence type="ECO:0000256" key="13">
    <source>
        <dbReference type="ARBA" id="ARBA00023136"/>
    </source>
</evidence>
<gene>
    <name evidence="18" type="primary">dsbD</name>
    <name evidence="20" type="ORF">CS062_04465</name>
</gene>
<keyword evidence="21" id="KW-1185">Reference proteome</keyword>
<dbReference type="RefSeq" id="WP_099860328.1">
    <property type="nucleotide sequence ID" value="NZ_PEOG01000010.1"/>
</dbReference>
<evidence type="ECO:0000256" key="7">
    <source>
        <dbReference type="ARBA" id="ARBA00022729"/>
    </source>
</evidence>
<dbReference type="Pfam" id="PF11412">
    <property type="entry name" value="DsbD_N"/>
    <property type="match status" value="1"/>
</dbReference>
<keyword evidence="5 18" id="KW-0997">Cell inner membrane</keyword>
<evidence type="ECO:0000259" key="19">
    <source>
        <dbReference type="PROSITE" id="PS51352"/>
    </source>
</evidence>
<dbReference type="GO" id="GO:0047134">
    <property type="term" value="F:protein-disulfide reductase [NAD(P)H] activity"/>
    <property type="evidence" value="ECO:0007669"/>
    <property type="project" value="UniProtKB-UniRule"/>
</dbReference>
<evidence type="ECO:0000256" key="17">
    <source>
        <dbReference type="ARBA" id="ARBA00047804"/>
    </source>
</evidence>
<dbReference type="InterPro" id="IPR022910">
    <property type="entry name" value="Thiol_diS_interchange_DbsD"/>
</dbReference>
<evidence type="ECO:0000256" key="11">
    <source>
        <dbReference type="ARBA" id="ARBA00023002"/>
    </source>
</evidence>
<dbReference type="GO" id="GO:0005886">
    <property type="term" value="C:plasma membrane"/>
    <property type="evidence" value="ECO:0007669"/>
    <property type="project" value="UniProtKB-SubCell"/>
</dbReference>
<keyword evidence="6 18" id="KW-0812">Transmembrane</keyword>
<dbReference type="InterPro" id="IPR035671">
    <property type="entry name" value="DsbD_gamma"/>
</dbReference>
<evidence type="ECO:0000256" key="4">
    <source>
        <dbReference type="ARBA" id="ARBA00022475"/>
    </source>
</evidence>
<evidence type="ECO:0000313" key="21">
    <source>
        <dbReference type="Proteomes" id="UP000231501"/>
    </source>
</evidence>
<feature type="transmembrane region" description="Helical" evidence="18">
    <location>
        <begin position="256"/>
        <end position="280"/>
    </location>
</feature>
<evidence type="ECO:0000256" key="14">
    <source>
        <dbReference type="ARBA" id="ARBA00023157"/>
    </source>
</evidence>
<evidence type="ECO:0000256" key="10">
    <source>
        <dbReference type="ARBA" id="ARBA00022989"/>
    </source>
</evidence>
<dbReference type="EMBL" id="PEOG01000010">
    <property type="protein sequence ID" value="PIM54472.1"/>
    <property type="molecule type" value="Genomic_DNA"/>
</dbReference>
<evidence type="ECO:0000256" key="18">
    <source>
        <dbReference type="HAMAP-Rule" id="MF_00399"/>
    </source>
</evidence>
<keyword evidence="3 18" id="KW-0813">Transport</keyword>
<dbReference type="InterPro" id="IPR013766">
    <property type="entry name" value="Thioredoxin_domain"/>
</dbReference>
<keyword evidence="9 18" id="KW-0249">Electron transport</keyword>
<evidence type="ECO:0000256" key="1">
    <source>
        <dbReference type="ARBA" id="ARBA00004429"/>
    </source>
</evidence>
<feature type="transmembrane region" description="Helical" evidence="18">
    <location>
        <begin position="339"/>
        <end position="365"/>
    </location>
</feature>
<reference evidence="20 21" key="1">
    <citation type="submission" date="2017-11" db="EMBL/GenBank/DDBJ databases">
        <title>Draft genome sequence of Mitsuaria sp. HWN-4.</title>
        <authorList>
            <person name="Gundlapally S.R."/>
        </authorList>
    </citation>
    <scope>NUCLEOTIDE SEQUENCE [LARGE SCALE GENOMIC DNA]</scope>
    <source>
        <strain evidence="20 21">HWN-4</strain>
    </source>
</reference>
<dbReference type="CDD" id="cd02953">
    <property type="entry name" value="DsbDgamma"/>
    <property type="match status" value="1"/>
</dbReference>
<evidence type="ECO:0000256" key="5">
    <source>
        <dbReference type="ARBA" id="ARBA00022519"/>
    </source>
</evidence>
<keyword evidence="15 18" id="KW-0676">Redox-active center</keyword>
<dbReference type="GO" id="GO:0017004">
    <property type="term" value="P:cytochrome complex assembly"/>
    <property type="evidence" value="ECO:0007669"/>
    <property type="project" value="UniProtKB-UniRule"/>
</dbReference>
<comment type="similarity">
    <text evidence="2 18">Belongs to the thioredoxin family. DsbD subfamily.</text>
</comment>
<dbReference type="HAMAP" id="MF_00399">
    <property type="entry name" value="DbsD"/>
    <property type="match status" value="1"/>
</dbReference>
<sequence precursor="true">MTSSALMRRLVPALFLLMTLVSVLMALPARADDFLDPEQAFKVDVQLTGDREFQLNFTIAPGYYMYRDQFKLEPAGATLGDIAWPTPKRKFDETFQKEVETYRDRLSIKVPVAALQAAPLKLVLTGQGCADKGLCYPPMKSELTLGLKGFGGDGGVKIGAAPDALSGFGVSNAVASTPTDATPAKSESSGSGAAAPLSGGSPLDDVLASGRLWLVIGAFFAAGVLLSLTPCVLPMLPILSSIIVGQGGTPSRARGFFLAFSYSLGMALLYTALGVAAGLAGGGLAAYLQKPWVLTLFALLLIGFSLSMFGVYEIQLPSRFTGGVSDATQRLPAGKFFSVFVMGGLSALIVSPCVAAPLAGALLYISQTGNVAIGGLALFALAWGMSVPLLLLGLSAGTLLPRAGPWMETVKYFFGLLLLSVALWIVQPVLPAVVAQLLWGALLIALAALLGLFQRVETNTPRVWLRKSAAVAAMVFGVAQFIGVAAGGTDTLKPLAGVVGVGKGASAVAATGEPAAVNFRKVKSVAELDEALRTAGKPVMLDFYADWCVSCKEMERFTFTDARVQAKLAGALLLKADVTANNAEDRELLKRFKLFGPPGTIFFDPKGEELTGVRVIGFQDAQRFLQSLQAAGL</sequence>
<accession>A0A2G9CDQ6</accession>
<comment type="caution">
    <text evidence="20">The sequence shown here is derived from an EMBL/GenBank/DDBJ whole genome shotgun (WGS) entry which is preliminary data.</text>
</comment>
<comment type="catalytic activity">
    <reaction evidence="17 18">
        <text>[protein]-dithiol + NADP(+) = [protein]-disulfide + NADPH + H(+)</text>
        <dbReference type="Rhea" id="RHEA:18753"/>
        <dbReference type="Rhea" id="RHEA-COMP:10593"/>
        <dbReference type="Rhea" id="RHEA-COMP:10594"/>
        <dbReference type="ChEBI" id="CHEBI:15378"/>
        <dbReference type="ChEBI" id="CHEBI:29950"/>
        <dbReference type="ChEBI" id="CHEBI:50058"/>
        <dbReference type="ChEBI" id="CHEBI:57783"/>
        <dbReference type="ChEBI" id="CHEBI:58349"/>
        <dbReference type="EC" id="1.8.1.8"/>
    </reaction>
</comment>
<feature type="transmembrane region" description="Helical" evidence="18">
    <location>
        <begin position="468"/>
        <end position="488"/>
    </location>
</feature>
<keyword evidence="12 18" id="KW-0520">NAD</keyword>
<feature type="domain" description="Thioredoxin" evidence="19">
    <location>
        <begin position="499"/>
        <end position="633"/>
    </location>
</feature>
<dbReference type="InterPro" id="IPR017937">
    <property type="entry name" value="Thioredoxin_CS"/>
</dbReference>
<feature type="disulfide bond" description="Redox-active" evidence="18">
    <location>
        <begin position="231"/>
        <end position="353"/>
    </location>
</feature>
<evidence type="ECO:0000256" key="6">
    <source>
        <dbReference type="ARBA" id="ARBA00022692"/>
    </source>
</evidence>
<dbReference type="InterPro" id="IPR036249">
    <property type="entry name" value="Thioredoxin-like_sf"/>
</dbReference>
<dbReference type="PROSITE" id="PS51352">
    <property type="entry name" value="THIOREDOXIN_2"/>
    <property type="match status" value="1"/>
</dbReference>
<keyword evidence="14 18" id="KW-1015">Disulfide bond</keyword>
<evidence type="ECO:0000256" key="9">
    <source>
        <dbReference type="ARBA" id="ARBA00022982"/>
    </source>
</evidence>
<evidence type="ECO:0000313" key="20">
    <source>
        <dbReference type="EMBL" id="PIM54472.1"/>
    </source>
</evidence>
<evidence type="ECO:0000256" key="15">
    <source>
        <dbReference type="ARBA" id="ARBA00023284"/>
    </source>
</evidence>
<keyword evidence="10 18" id="KW-1133">Transmembrane helix</keyword>
<feature type="disulfide bond" description="Redox-active" evidence="18">
    <location>
        <begin position="548"/>
        <end position="551"/>
    </location>
</feature>
<dbReference type="SUPFAM" id="SSF74863">
    <property type="entry name" value="Thiol:disulfide interchange protein DsbD, N-terminal domain (DsbD-alpha)"/>
    <property type="match status" value="1"/>
</dbReference>